<dbReference type="Gene3D" id="3.90.79.10">
    <property type="entry name" value="Nucleoside Triphosphate Pyrophosphohydrolase"/>
    <property type="match status" value="1"/>
</dbReference>
<name>A0ABN3EQV6_9ACTN</name>
<dbReference type="InterPro" id="IPR020476">
    <property type="entry name" value="Nudix_hydrolase"/>
</dbReference>
<dbReference type="GO" id="GO:0016787">
    <property type="term" value="F:hydrolase activity"/>
    <property type="evidence" value="ECO:0007669"/>
    <property type="project" value="UniProtKB-KW"/>
</dbReference>
<dbReference type="Pfam" id="PF00293">
    <property type="entry name" value="NUDIX"/>
    <property type="match status" value="1"/>
</dbReference>
<protein>
    <submittedName>
        <fullName evidence="6">NUDIX hydrolase</fullName>
    </submittedName>
</protein>
<evidence type="ECO:0000313" key="6">
    <source>
        <dbReference type="EMBL" id="GAA2266767.1"/>
    </source>
</evidence>
<dbReference type="PROSITE" id="PS51462">
    <property type="entry name" value="NUDIX"/>
    <property type="match status" value="1"/>
</dbReference>
<evidence type="ECO:0000256" key="3">
    <source>
        <dbReference type="ARBA" id="ARBA00022801"/>
    </source>
</evidence>
<dbReference type="InterPro" id="IPR015797">
    <property type="entry name" value="NUDIX_hydrolase-like_dom_sf"/>
</dbReference>
<accession>A0ABN3EQV6</accession>
<dbReference type="PRINTS" id="PR00502">
    <property type="entry name" value="NUDIXFAMILY"/>
</dbReference>
<evidence type="ECO:0000259" key="5">
    <source>
        <dbReference type="PROSITE" id="PS51462"/>
    </source>
</evidence>
<keyword evidence="7" id="KW-1185">Reference proteome</keyword>
<dbReference type="PANTHER" id="PTHR43046">
    <property type="entry name" value="GDP-MANNOSE MANNOSYL HYDROLASE"/>
    <property type="match status" value="1"/>
</dbReference>
<reference evidence="6 7" key="1">
    <citation type="journal article" date="2019" name="Int. J. Syst. Evol. Microbiol.">
        <title>The Global Catalogue of Microorganisms (GCM) 10K type strain sequencing project: providing services to taxonomists for standard genome sequencing and annotation.</title>
        <authorList>
            <consortium name="The Broad Institute Genomics Platform"/>
            <consortium name="The Broad Institute Genome Sequencing Center for Infectious Disease"/>
            <person name="Wu L."/>
            <person name="Ma J."/>
        </authorList>
    </citation>
    <scope>NUCLEOTIDE SEQUENCE [LARGE SCALE GENOMIC DNA]</scope>
    <source>
        <strain evidence="6 7">JCM 7356</strain>
    </source>
</reference>
<comment type="similarity">
    <text evidence="2 4">Belongs to the Nudix hydrolase family.</text>
</comment>
<evidence type="ECO:0000313" key="7">
    <source>
        <dbReference type="Proteomes" id="UP001500305"/>
    </source>
</evidence>
<dbReference type="PANTHER" id="PTHR43046:SF2">
    <property type="entry name" value="8-OXO-DGTP DIPHOSPHATASE-RELATED"/>
    <property type="match status" value="1"/>
</dbReference>
<dbReference type="InterPro" id="IPR000086">
    <property type="entry name" value="NUDIX_hydrolase_dom"/>
</dbReference>
<keyword evidence="3 4" id="KW-0378">Hydrolase</keyword>
<dbReference type="InterPro" id="IPR020084">
    <property type="entry name" value="NUDIX_hydrolase_CS"/>
</dbReference>
<evidence type="ECO:0000256" key="2">
    <source>
        <dbReference type="ARBA" id="ARBA00005582"/>
    </source>
</evidence>
<evidence type="ECO:0000256" key="1">
    <source>
        <dbReference type="ARBA" id="ARBA00001946"/>
    </source>
</evidence>
<feature type="domain" description="Nudix hydrolase" evidence="5">
    <location>
        <begin position="25"/>
        <end position="150"/>
    </location>
</feature>
<comment type="caution">
    <text evidence="6">The sequence shown here is derived from an EMBL/GenBank/DDBJ whole genome shotgun (WGS) entry which is preliminary data.</text>
</comment>
<dbReference type="RefSeq" id="WP_344639638.1">
    <property type="nucleotide sequence ID" value="NZ_BAAATR010000034.1"/>
</dbReference>
<dbReference type="PROSITE" id="PS00893">
    <property type="entry name" value="NUDIX_BOX"/>
    <property type="match status" value="1"/>
</dbReference>
<evidence type="ECO:0000256" key="4">
    <source>
        <dbReference type="RuleBase" id="RU003476"/>
    </source>
</evidence>
<dbReference type="Proteomes" id="UP001500305">
    <property type="component" value="Unassembled WGS sequence"/>
</dbReference>
<comment type="cofactor">
    <cofactor evidence="1">
        <name>Mg(2+)</name>
        <dbReference type="ChEBI" id="CHEBI:18420"/>
    </cofactor>
</comment>
<dbReference type="EMBL" id="BAAATR010000034">
    <property type="protein sequence ID" value="GAA2266767.1"/>
    <property type="molecule type" value="Genomic_DNA"/>
</dbReference>
<dbReference type="CDD" id="cd02883">
    <property type="entry name" value="NUDIX_Hydrolase"/>
    <property type="match status" value="1"/>
</dbReference>
<proteinExistence type="inferred from homology"/>
<organism evidence="6 7">
    <name type="scientific">Kitasatospora cystarginea</name>
    <dbReference type="NCBI Taxonomy" id="58350"/>
    <lineage>
        <taxon>Bacteria</taxon>
        <taxon>Bacillati</taxon>
        <taxon>Actinomycetota</taxon>
        <taxon>Actinomycetes</taxon>
        <taxon>Kitasatosporales</taxon>
        <taxon>Streptomycetaceae</taxon>
        <taxon>Kitasatospora</taxon>
    </lineage>
</organism>
<sequence length="152" mass="16484">MTTDLDRTGPNLSDALAQAAHADGIEHYGAGCAIIHEGRVLLIRRRPDDSFPGMWELPSGGVDLGEDIEDAARREAAEETGLTVRLTGYLGHFDFTNSKGAKARQFTFAATADKTDPIILTEHDAHQWAHPEQLPLVTPEVLRLIQSAAEAS</sequence>
<dbReference type="SUPFAM" id="SSF55811">
    <property type="entry name" value="Nudix"/>
    <property type="match status" value="1"/>
</dbReference>
<gene>
    <name evidence="6" type="ORF">GCM10010430_59800</name>
</gene>